<reference evidence="3" key="1">
    <citation type="submission" date="2017-07" db="EMBL/GenBank/DDBJ databases">
        <title>Cobaviruses - a newly discovered phage group infecting protist-associated Rhodobacteraceae is ubiquitous in highly productive marine areas.</title>
        <authorList>
            <person name="Bischoff V."/>
            <person name="Bunk B."/>
            <person name="Meier-Kolthoff J."/>
            <person name="Sproer C."/>
            <person name="Poehlein A."/>
            <person name="Dogs M."/>
            <person name="Daniel R."/>
            <person name="Overmann J."/>
            <person name="Goker M."/>
            <person name="Simon M."/>
            <person name="Brinkhoff T."/>
            <person name="Moraru C."/>
        </authorList>
    </citation>
    <scope>NUCLEOTIDE SEQUENCE [LARGE SCALE GENOMIC DNA]</scope>
</reference>
<evidence type="ECO:0000256" key="1">
    <source>
        <dbReference type="SAM" id="MobiDB-lite"/>
    </source>
</evidence>
<evidence type="ECO:0000313" key="3">
    <source>
        <dbReference type="Proteomes" id="UP000273515"/>
    </source>
</evidence>
<reference evidence="2 3" key="2">
    <citation type="journal article" date="2019" name="ISME J.">
        <title>Cobaviruses - a new globally distributed phage group infecting Rhodobacteraceae in marine ecosystems.</title>
        <authorList>
            <person name="Bischoff V."/>
            <person name="Bunk B."/>
            <person name="Meier-Kolthoff J.P."/>
            <person name="Sproer C."/>
            <person name="Poehlein A."/>
            <person name="Dogs M."/>
            <person name="Nguyen M."/>
            <person name="Petersen J."/>
            <person name="Daniel R."/>
            <person name="Overmann J."/>
            <person name="Goker M."/>
            <person name="Simon M."/>
            <person name="Brinkhoff T."/>
            <person name="Moraru C."/>
        </authorList>
    </citation>
    <scope>NUCLEOTIDE SEQUENCE [LARGE SCALE GENOMIC DNA]</scope>
</reference>
<proteinExistence type="predicted"/>
<organism evidence="2 3">
    <name type="scientific">Lentibacter phage vB_LenP_ICBM2</name>
    <dbReference type="NCBI Taxonomy" id="2847823"/>
    <lineage>
        <taxon>Viruses</taxon>
        <taxon>Duplodnaviria</taxon>
        <taxon>Heunggongvirae</taxon>
        <taxon>Uroviricota</taxon>
        <taxon>Caudoviricetes</taxon>
        <taxon>Zobellviridae</taxon>
        <taxon>Cobavirinae</taxon>
        <taxon>Veravirus</taxon>
        <taxon>Veravirus septentrionalis</taxon>
    </lineage>
</organism>
<sequence length="257" mass="28838">MVFTDGTATEQTDQNAEQTQVEAPPQESYLKKLVEAKGENWGDPEVLAKGKLEADGYIKNLEEQLTQMREDLKKQDYKDQVLEHLQTQAAGTTDAKPEGPNNNNGSADDQNTTASMSEEDLKSLVEKTLTQREKDSLVNQNLSFVDQELEKAFGTEAADVVKKKAAELGMSMDRLKDIAAESPNAFLTLVGEKPKNAFNPMVQGSVRTEGVNMQTTADRNWAYYQNLRRTDSHTYYTPKIQQQLMEDKMRMGDKFGN</sequence>
<feature type="compositionally biased region" description="Polar residues" evidence="1">
    <location>
        <begin position="1"/>
        <end position="21"/>
    </location>
</feature>
<evidence type="ECO:0000313" key="2">
    <source>
        <dbReference type="EMBL" id="AYP28103.1"/>
    </source>
</evidence>
<dbReference type="Proteomes" id="UP000273515">
    <property type="component" value="Segment"/>
</dbReference>
<feature type="compositionally biased region" description="Polar residues" evidence="1">
    <location>
        <begin position="100"/>
        <end position="116"/>
    </location>
</feature>
<protein>
    <submittedName>
        <fullName evidence="2">Virion scaffolding protein</fullName>
    </submittedName>
</protein>
<gene>
    <name evidence="2" type="ORF">vBLenPICBM2__44</name>
</gene>
<feature type="region of interest" description="Disordered" evidence="1">
    <location>
        <begin position="1"/>
        <end position="26"/>
    </location>
</feature>
<dbReference type="EMBL" id="MF431616">
    <property type="protein sequence ID" value="AYP28103.1"/>
    <property type="molecule type" value="Genomic_DNA"/>
</dbReference>
<name>A0A3G2YRY6_9CAUD</name>
<keyword evidence="3" id="KW-1185">Reference proteome</keyword>
<feature type="region of interest" description="Disordered" evidence="1">
    <location>
        <begin position="89"/>
        <end position="120"/>
    </location>
</feature>
<accession>A0A3G2YRY6</accession>